<dbReference type="InterPro" id="IPR004827">
    <property type="entry name" value="bZIP"/>
</dbReference>
<protein>
    <recommendedName>
        <fullName evidence="7">BZIP domain-containing protein</fullName>
    </recommendedName>
</protein>
<dbReference type="SMART" id="SM00338">
    <property type="entry name" value="BRLZ"/>
    <property type="match status" value="1"/>
</dbReference>
<dbReference type="EMBL" id="JAAALK010000290">
    <property type="protein sequence ID" value="KAG8045056.1"/>
    <property type="molecule type" value="Genomic_DNA"/>
</dbReference>
<reference evidence="8" key="1">
    <citation type="journal article" date="2021" name="bioRxiv">
        <title>Whole Genome Assembly and Annotation of Northern Wild Rice, Zizania palustris L., Supports a Whole Genome Duplication in the Zizania Genus.</title>
        <authorList>
            <person name="Haas M."/>
            <person name="Kono T."/>
            <person name="Macchietto M."/>
            <person name="Millas R."/>
            <person name="McGilp L."/>
            <person name="Shao M."/>
            <person name="Duquette J."/>
            <person name="Hirsch C.N."/>
            <person name="Kimball J."/>
        </authorList>
    </citation>
    <scope>NUCLEOTIDE SEQUENCE</scope>
    <source>
        <tissue evidence="8">Fresh leaf tissue</tissue>
    </source>
</reference>
<feature type="compositionally biased region" description="Low complexity" evidence="6">
    <location>
        <begin position="1"/>
        <end position="10"/>
    </location>
</feature>
<gene>
    <name evidence="8" type="ORF">GUJ93_ZPchr0008g13107</name>
</gene>
<dbReference type="PROSITE" id="PS00036">
    <property type="entry name" value="BZIP_BASIC"/>
    <property type="match status" value="1"/>
</dbReference>
<evidence type="ECO:0000256" key="4">
    <source>
        <dbReference type="ARBA" id="ARBA00023163"/>
    </source>
</evidence>
<dbReference type="GO" id="GO:0045893">
    <property type="term" value="P:positive regulation of DNA-templated transcription"/>
    <property type="evidence" value="ECO:0007669"/>
    <property type="project" value="TreeGrafter"/>
</dbReference>
<dbReference type="InterPro" id="IPR045314">
    <property type="entry name" value="bZIP_plant_GBF1"/>
</dbReference>
<keyword evidence="2" id="KW-0805">Transcription regulation</keyword>
<feature type="domain" description="BZIP" evidence="7">
    <location>
        <begin position="25"/>
        <end position="67"/>
    </location>
</feature>
<keyword evidence="5" id="KW-0539">Nucleus</keyword>
<feature type="region of interest" description="Disordered" evidence="6">
    <location>
        <begin position="1"/>
        <end position="50"/>
    </location>
</feature>
<dbReference type="PANTHER" id="PTHR45764:SF15">
    <property type="entry name" value="OS01G0542700 PROTEIN"/>
    <property type="match status" value="1"/>
</dbReference>
<evidence type="ECO:0000256" key="2">
    <source>
        <dbReference type="ARBA" id="ARBA00023015"/>
    </source>
</evidence>
<dbReference type="PANTHER" id="PTHR45764">
    <property type="entry name" value="BZIP TRANSCRIPTION FACTOR 44"/>
    <property type="match status" value="1"/>
</dbReference>
<dbReference type="Proteomes" id="UP000729402">
    <property type="component" value="Unassembled WGS sequence"/>
</dbReference>
<dbReference type="FunFam" id="1.20.5.170:FF:000020">
    <property type="entry name" value="BZIP transcription factor"/>
    <property type="match status" value="1"/>
</dbReference>
<comment type="caution">
    <text evidence="8">The sequence shown here is derived from an EMBL/GenBank/DDBJ whole genome shotgun (WGS) entry which is preliminary data.</text>
</comment>
<evidence type="ECO:0000256" key="3">
    <source>
        <dbReference type="ARBA" id="ARBA00023125"/>
    </source>
</evidence>
<evidence type="ECO:0000256" key="1">
    <source>
        <dbReference type="ARBA" id="ARBA00004123"/>
    </source>
</evidence>
<reference evidence="8" key="2">
    <citation type="submission" date="2021-02" db="EMBL/GenBank/DDBJ databases">
        <authorList>
            <person name="Kimball J.A."/>
            <person name="Haas M.W."/>
            <person name="Macchietto M."/>
            <person name="Kono T."/>
            <person name="Duquette J."/>
            <person name="Shao M."/>
        </authorList>
    </citation>
    <scope>NUCLEOTIDE SEQUENCE</scope>
    <source>
        <tissue evidence="8">Fresh leaf tissue</tissue>
    </source>
</reference>
<keyword evidence="4" id="KW-0804">Transcription</keyword>
<comment type="subcellular location">
    <subcellularLocation>
        <location evidence="1">Nucleus</location>
    </subcellularLocation>
</comment>
<name>A0A8J5R3J0_ZIZPA</name>
<keyword evidence="3" id="KW-0238">DNA-binding</keyword>
<evidence type="ECO:0000313" key="9">
    <source>
        <dbReference type="Proteomes" id="UP000729402"/>
    </source>
</evidence>
<dbReference type="Pfam" id="PF00170">
    <property type="entry name" value="bZIP_1"/>
    <property type="match status" value="1"/>
</dbReference>
<dbReference type="CDD" id="cd14702">
    <property type="entry name" value="bZIP_plant_GBF1"/>
    <property type="match status" value="1"/>
</dbReference>
<evidence type="ECO:0000256" key="6">
    <source>
        <dbReference type="SAM" id="MobiDB-lite"/>
    </source>
</evidence>
<proteinExistence type="predicted"/>
<evidence type="ECO:0000259" key="7">
    <source>
        <dbReference type="PROSITE" id="PS50217"/>
    </source>
</evidence>
<dbReference type="GO" id="GO:0005634">
    <property type="term" value="C:nucleus"/>
    <property type="evidence" value="ECO:0007669"/>
    <property type="project" value="UniProtKB-SubCell"/>
</dbReference>
<sequence length="148" mass="16031">MVSTVTTSSSAGSDQVPVPAPAVVEERKRRRKESNRLSAQRSRARKQQQLDDLAAQVAELRARNGAMALAASEAARRCAAVQAQNDLLRARCLELSARLESLTELAQYYCLDDAAATTTFPAACGFVTPQPPLLDVATMHCNYYQSSS</sequence>
<evidence type="ECO:0000256" key="5">
    <source>
        <dbReference type="ARBA" id="ARBA00023242"/>
    </source>
</evidence>
<dbReference type="GO" id="GO:0046982">
    <property type="term" value="F:protein heterodimerization activity"/>
    <property type="evidence" value="ECO:0007669"/>
    <property type="project" value="UniProtKB-ARBA"/>
</dbReference>
<dbReference type="GO" id="GO:0000976">
    <property type="term" value="F:transcription cis-regulatory region binding"/>
    <property type="evidence" value="ECO:0007669"/>
    <property type="project" value="TreeGrafter"/>
</dbReference>
<dbReference type="AlphaFoldDB" id="A0A8J5R3J0"/>
<dbReference type="PROSITE" id="PS50217">
    <property type="entry name" value="BZIP"/>
    <property type="match status" value="1"/>
</dbReference>
<accession>A0A8J5R3J0</accession>
<organism evidence="8 9">
    <name type="scientific">Zizania palustris</name>
    <name type="common">Northern wild rice</name>
    <dbReference type="NCBI Taxonomy" id="103762"/>
    <lineage>
        <taxon>Eukaryota</taxon>
        <taxon>Viridiplantae</taxon>
        <taxon>Streptophyta</taxon>
        <taxon>Embryophyta</taxon>
        <taxon>Tracheophyta</taxon>
        <taxon>Spermatophyta</taxon>
        <taxon>Magnoliopsida</taxon>
        <taxon>Liliopsida</taxon>
        <taxon>Poales</taxon>
        <taxon>Poaceae</taxon>
        <taxon>BOP clade</taxon>
        <taxon>Oryzoideae</taxon>
        <taxon>Oryzeae</taxon>
        <taxon>Zizaniinae</taxon>
        <taxon>Zizania</taxon>
    </lineage>
</organism>
<dbReference type="GO" id="GO:0003700">
    <property type="term" value="F:DNA-binding transcription factor activity"/>
    <property type="evidence" value="ECO:0007669"/>
    <property type="project" value="InterPro"/>
</dbReference>
<keyword evidence="9" id="KW-1185">Reference proteome</keyword>
<evidence type="ECO:0000313" key="8">
    <source>
        <dbReference type="EMBL" id="KAG8045056.1"/>
    </source>
</evidence>